<accession>A0AAV4IP79</accession>
<dbReference type="Proteomes" id="UP000762676">
    <property type="component" value="Unassembled WGS sequence"/>
</dbReference>
<gene>
    <name evidence="2" type="ORF">ElyMa_001331200</name>
</gene>
<organism evidence="2 3">
    <name type="scientific">Elysia marginata</name>
    <dbReference type="NCBI Taxonomy" id="1093978"/>
    <lineage>
        <taxon>Eukaryota</taxon>
        <taxon>Metazoa</taxon>
        <taxon>Spiralia</taxon>
        <taxon>Lophotrochozoa</taxon>
        <taxon>Mollusca</taxon>
        <taxon>Gastropoda</taxon>
        <taxon>Heterobranchia</taxon>
        <taxon>Euthyneura</taxon>
        <taxon>Panpulmonata</taxon>
        <taxon>Sacoglossa</taxon>
        <taxon>Placobranchoidea</taxon>
        <taxon>Plakobranchidae</taxon>
        <taxon>Elysia</taxon>
    </lineage>
</organism>
<dbReference type="EMBL" id="BMAT01002637">
    <property type="protein sequence ID" value="GFS10766.1"/>
    <property type="molecule type" value="Genomic_DNA"/>
</dbReference>
<sequence length="102" mass="11847">MKTVLFVCLSLVVLTAVAGKMSCTKHADGEPGQPCAGYPWARSPRLRTTWCCKDRELYPVLWRRKGIVSCTCETGDAVCRFRPWRCYYNRRLKRGGFRRNHF</sequence>
<dbReference type="AlphaFoldDB" id="A0AAV4IP79"/>
<evidence type="ECO:0000313" key="2">
    <source>
        <dbReference type="EMBL" id="GFS10766.1"/>
    </source>
</evidence>
<feature type="signal peptide" evidence="1">
    <location>
        <begin position="1"/>
        <end position="19"/>
    </location>
</feature>
<evidence type="ECO:0000256" key="1">
    <source>
        <dbReference type="SAM" id="SignalP"/>
    </source>
</evidence>
<keyword evidence="3" id="KW-1185">Reference proteome</keyword>
<evidence type="ECO:0000313" key="3">
    <source>
        <dbReference type="Proteomes" id="UP000762676"/>
    </source>
</evidence>
<proteinExistence type="predicted"/>
<protein>
    <submittedName>
        <fullName evidence="2">Uncharacterized protein</fullName>
    </submittedName>
</protein>
<keyword evidence="1" id="KW-0732">Signal</keyword>
<reference evidence="2 3" key="1">
    <citation type="journal article" date="2021" name="Elife">
        <title>Chloroplast acquisition without the gene transfer in kleptoplastic sea slugs, Plakobranchus ocellatus.</title>
        <authorList>
            <person name="Maeda T."/>
            <person name="Takahashi S."/>
            <person name="Yoshida T."/>
            <person name="Shimamura S."/>
            <person name="Takaki Y."/>
            <person name="Nagai Y."/>
            <person name="Toyoda A."/>
            <person name="Suzuki Y."/>
            <person name="Arimoto A."/>
            <person name="Ishii H."/>
            <person name="Satoh N."/>
            <person name="Nishiyama T."/>
            <person name="Hasebe M."/>
            <person name="Maruyama T."/>
            <person name="Minagawa J."/>
            <person name="Obokata J."/>
            <person name="Shigenobu S."/>
        </authorList>
    </citation>
    <scope>NUCLEOTIDE SEQUENCE [LARGE SCALE GENOMIC DNA]</scope>
</reference>
<comment type="caution">
    <text evidence="2">The sequence shown here is derived from an EMBL/GenBank/DDBJ whole genome shotgun (WGS) entry which is preliminary data.</text>
</comment>
<feature type="chain" id="PRO_5043539858" evidence="1">
    <location>
        <begin position="20"/>
        <end position="102"/>
    </location>
</feature>
<name>A0AAV4IP79_9GAST</name>